<organism evidence="1">
    <name type="scientific">Arundo donax</name>
    <name type="common">Giant reed</name>
    <name type="synonym">Donax arundinaceus</name>
    <dbReference type="NCBI Taxonomy" id="35708"/>
    <lineage>
        <taxon>Eukaryota</taxon>
        <taxon>Viridiplantae</taxon>
        <taxon>Streptophyta</taxon>
        <taxon>Embryophyta</taxon>
        <taxon>Tracheophyta</taxon>
        <taxon>Spermatophyta</taxon>
        <taxon>Magnoliopsida</taxon>
        <taxon>Liliopsida</taxon>
        <taxon>Poales</taxon>
        <taxon>Poaceae</taxon>
        <taxon>PACMAD clade</taxon>
        <taxon>Arundinoideae</taxon>
        <taxon>Arundineae</taxon>
        <taxon>Arundo</taxon>
    </lineage>
</organism>
<protein>
    <submittedName>
        <fullName evidence="1">Uncharacterized protein</fullName>
    </submittedName>
</protein>
<dbReference type="AlphaFoldDB" id="A0A0A9F2X1"/>
<evidence type="ECO:0000313" key="1">
    <source>
        <dbReference type="EMBL" id="JAE06667.1"/>
    </source>
</evidence>
<reference evidence="1" key="2">
    <citation type="journal article" date="2015" name="Data Brief">
        <title>Shoot transcriptome of the giant reed, Arundo donax.</title>
        <authorList>
            <person name="Barrero R.A."/>
            <person name="Guerrero F.D."/>
            <person name="Moolhuijzen P."/>
            <person name="Goolsby J.A."/>
            <person name="Tidwell J."/>
            <person name="Bellgard S.E."/>
            <person name="Bellgard M.I."/>
        </authorList>
    </citation>
    <scope>NUCLEOTIDE SEQUENCE</scope>
    <source>
        <tissue evidence="1">Shoot tissue taken approximately 20 cm above the soil surface</tissue>
    </source>
</reference>
<dbReference type="EMBL" id="GBRH01191229">
    <property type="protein sequence ID" value="JAE06667.1"/>
    <property type="molecule type" value="Transcribed_RNA"/>
</dbReference>
<accession>A0A0A9F2X1</accession>
<name>A0A0A9F2X1_ARUDO</name>
<proteinExistence type="predicted"/>
<sequence length="34" mass="4101">MFRLAICLPWFRSKRSNSNSSLQFQHKILHRSNP</sequence>
<reference evidence="1" key="1">
    <citation type="submission" date="2014-09" db="EMBL/GenBank/DDBJ databases">
        <authorList>
            <person name="Magalhaes I.L.F."/>
            <person name="Oliveira U."/>
            <person name="Santos F.R."/>
            <person name="Vidigal T.H.D.A."/>
            <person name="Brescovit A.D."/>
            <person name="Santos A.J."/>
        </authorList>
    </citation>
    <scope>NUCLEOTIDE SEQUENCE</scope>
    <source>
        <tissue evidence="1">Shoot tissue taken approximately 20 cm above the soil surface</tissue>
    </source>
</reference>